<dbReference type="SUPFAM" id="SSF47384">
    <property type="entry name" value="Homodimeric domain of signal transducing histidine kinase"/>
    <property type="match status" value="1"/>
</dbReference>
<dbReference type="Pfam" id="PF02518">
    <property type="entry name" value="HATPase_c"/>
    <property type="match status" value="1"/>
</dbReference>
<dbReference type="CDD" id="cd00082">
    <property type="entry name" value="HisKA"/>
    <property type="match status" value="1"/>
</dbReference>
<dbReference type="GO" id="GO:0000155">
    <property type="term" value="F:phosphorelay sensor kinase activity"/>
    <property type="evidence" value="ECO:0007669"/>
    <property type="project" value="InterPro"/>
</dbReference>
<dbReference type="EC" id="2.7.13.3" evidence="2"/>
<keyword evidence="8" id="KW-0472">Membrane</keyword>
<feature type="transmembrane region" description="Helical" evidence="8">
    <location>
        <begin position="12"/>
        <end position="31"/>
    </location>
</feature>
<evidence type="ECO:0000259" key="9">
    <source>
        <dbReference type="PROSITE" id="PS50109"/>
    </source>
</evidence>
<gene>
    <name evidence="10" type="ORF">SAMN06296416_103207</name>
</gene>
<dbReference type="PROSITE" id="PS50109">
    <property type="entry name" value="HIS_KIN"/>
    <property type="match status" value="1"/>
</dbReference>
<evidence type="ECO:0000256" key="7">
    <source>
        <dbReference type="ARBA" id="ARBA00022989"/>
    </source>
</evidence>
<evidence type="ECO:0000256" key="1">
    <source>
        <dbReference type="ARBA" id="ARBA00000085"/>
    </source>
</evidence>
<evidence type="ECO:0000256" key="2">
    <source>
        <dbReference type="ARBA" id="ARBA00012438"/>
    </source>
</evidence>
<keyword evidence="5 8" id="KW-0812">Transmembrane</keyword>
<dbReference type="InterPro" id="IPR036890">
    <property type="entry name" value="HATPase_C_sf"/>
</dbReference>
<dbReference type="Proteomes" id="UP000219374">
    <property type="component" value="Unassembled WGS sequence"/>
</dbReference>
<sequence length="423" mass="46255">MKRPSLRTRILYWLGGYALLLSGAVFLHGLLVNEYAERLVWKSLLRSEMDHVLERSAEDPSYRWNDTDNLKLYGPGEEPAIPAELAALPPGLVDEIVVQGREQVVLVRQVGDKRYVLSLDITEMEQEERRLSAFILASTLLLVIAMGAVAAWGLGRALKPLSAMATDIARLKPDRGQQRIAIEEKAGSELTVIAGALNDYLARHDRFVERERIFIDSASHELRTPIAVIAGAAELALEQPDLTASTRGQIQRVHRTARDVEQLISLLLVLARDPARLSRNADDVALDELLPEIIEDHRYLTKGKQLTLVADALPPCVVAAPLAIVQAAIGNLLRNAIENSDQGEIRISLSADATVTITDPGHGMTPDEISRIYAQIARGGGRGREGGGIGMELLGRLCEHLGWQLHIRSAPGSGTISTLKFAT</sequence>
<dbReference type="RefSeq" id="WP_097121517.1">
    <property type="nucleotide sequence ID" value="NZ_OCND01000003.1"/>
</dbReference>
<dbReference type="Gene3D" id="3.30.565.10">
    <property type="entry name" value="Histidine kinase-like ATPase, C-terminal domain"/>
    <property type="match status" value="1"/>
</dbReference>
<comment type="catalytic activity">
    <reaction evidence="1">
        <text>ATP + protein L-histidine = ADP + protein N-phospho-L-histidine.</text>
        <dbReference type="EC" id="2.7.13.3"/>
    </reaction>
</comment>
<dbReference type="InterPro" id="IPR003661">
    <property type="entry name" value="HisK_dim/P_dom"/>
</dbReference>
<keyword evidence="3" id="KW-0597">Phosphoprotein</keyword>
<proteinExistence type="predicted"/>
<dbReference type="InterPro" id="IPR050428">
    <property type="entry name" value="TCS_sensor_his_kinase"/>
</dbReference>
<evidence type="ECO:0000313" key="11">
    <source>
        <dbReference type="Proteomes" id="UP000219374"/>
    </source>
</evidence>
<evidence type="ECO:0000256" key="8">
    <source>
        <dbReference type="SAM" id="Phobius"/>
    </source>
</evidence>
<dbReference type="PANTHER" id="PTHR45436:SF16">
    <property type="entry name" value="HISTIDINE KINASE"/>
    <property type="match status" value="1"/>
</dbReference>
<evidence type="ECO:0000256" key="3">
    <source>
        <dbReference type="ARBA" id="ARBA00022553"/>
    </source>
</evidence>
<dbReference type="AlphaFoldDB" id="A0A286D6Q5"/>
<dbReference type="InterPro" id="IPR036097">
    <property type="entry name" value="HisK_dim/P_sf"/>
</dbReference>
<name>A0A286D6Q5_9GAMM</name>
<dbReference type="InterPro" id="IPR005467">
    <property type="entry name" value="His_kinase_dom"/>
</dbReference>
<dbReference type="SMART" id="SM00388">
    <property type="entry name" value="HisKA"/>
    <property type="match status" value="1"/>
</dbReference>
<keyword evidence="7 8" id="KW-1133">Transmembrane helix</keyword>
<dbReference type="SMART" id="SM00387">
    <property type="entry name" value="HATPase_c"/>
    <property type="match status" value="1"/>
</dbReference>
<dbReference type="PANTHER" id="PTHR45436">
    <property type="entry name" value="SENSOR HISTIDINE KINASE YKOH"/>
    <property type="match status" value="1"/>
</dbReference>
<accession>A0A286D6Q5</accession>
<evidence type="ECO:0000313" key="10">
    <source>
        <dbReference type="EMBL" id="SOD54284.1"/>
    </source>
</evidence>
<evidence type="ECO:0000256" key="6">
    <source>
        <dbReference type="ARBA" id="ARBA00022777"/>
    </source>
</evidence>
<reference evidence="10 11" key="1">
    <citation type="submission" date="2017-09" db="EMBL/GenBank/DDBJ databases">
        <authorList>
            <person name="Ehlers B."/>
            <person name="Leendertz F.H."/>
        </authorList>
    </citation>
    <scope>NUCLEOTIDE SEQUENCE [LARGE SCALE GENOMIC DNA]</scope>
    <source>
        <strain evidence="10 11">CGMCC 1.10978</strain>
    </source>
</reference>
<dbReference type="GO" id="GO:0005886">
    <property type="term" value="C:plasma membrane"/>
    <property type="evidence" value="ECO:0007669"/>
    <property type="project" value="TreeGrafter"/>
</dbReference>
<feature type="transmembrane region" description="Helical" evidence="8">
    <location>
        <begin position="133"/>
        <end position="154"/>
    </location>
</feature>
<protein>
    <recommendedName>
        <fullName evidence="2">histidine kinase</fullName>
        <ecNumber evidence="2">2.7.13.3</ecNumber>
    </recommendedName>
</protein>
<dbReference type="OrthoDB" id="9121563at2"/>
<dbReference type="Gene3D" id="1.10.287.130">
    <property type="match status" value="1"/>
</dbReference>
<organism evidence="10 11">
    <name type="scientific">Pseudoxanthomonas wuyuanensis</name>
    <dbReference type="NCBI Taxonomy" id="1073196"/>
    <lineage>
        <taxon>Bacteria</taxon>
        <taxon>Pseudomonadati</taxon>
        <taxon>Pseudomonadota</taxon>
        <taxon>Gammaproteobacteria</taxon>
        <taxon>Lysobacterales</taxon>
        <taxon>Lysobacteraceae</taxon>
        <taxon>Pseudoxanthomonas</taxon>
    </lineage>
</organism>
<dbReference type="SUPFAM" id="SSF55874">
    <property type="entry name" value="ATPase domain of HSP90 chaperone/DNA topoisomerase II/histidine kinase"/>
    <property type="match status" value="1"/>
</dbReference>
<feature type="domain" description="Histidine kinase" evidence="9">
    <location>
        <begin position="217"/>
        <end position="423"/>
    </location>
</feature>
<keyword evidence="4" id="KW-0808">Transferase</keyword>
<keyword evidence="6 10" id="KW-0418">Kinase</keyword>
<dbReference type="EMBL" id="OCND01000003">
    <property type="protein sequence ID" value="SOD54284.1"/>
    <property type="molecule type" value="Genomic_DNA"/>
</dbReference>
<dbReference type="InterPro" id="IPR003594">
    <property type="entry name" value="HATPase_dom"/>
</dbReference>
<keyword evidence="11" id="KW-1185">Reference proteome</keyword>
<evidence type="ECO:0000256" key="4">
    <source>
        <dbReference type="ARBA" id="ARBA00022679"/>
    </source>
</evidence>
<dbReference type="Pfam" id="PF00512">
    <property type="entry name" value="HisKA"/>
    <property type="match status" value="1"/>
</dbReference>
<evidence type="ECO:0000256" key="5">
    <source>
        <dbReference type="ARBA" id="ARBA00022692"/>
    </source>
</evidence>